<evidence type="ECO:0000313" key="4">
    <source>
        <dbReference type="Proteomes" id="UP001500929"/>
    </source>
</evidence>
<comment type="caution">
    <text evidence="3">The sequence shown here is derived from an EMBL/GenBank/DDBJ whole genome shotgun (WGS) entry which is preliminary data.</text>
</comment>
<dbReference type="PANTHER" id="PTHR46797:SF1">
    <property type="entry name" value="METHYLPHOSPHONATE SYNTHASE"/>
    <property type="match status" value="1"/>
</dbReference>
<organism evidence="3 4">
    <name type="scientific">Herbiconiux moechotypicola</name>
    <dbReference type="NCBI Taxonomy" id="637393"/>
    <lineage>
        <taxon>Bacteria</taxon>
        <taxon>Bacillati</taxon>
        <taxon>Actinomycetota</taxon>
        <taxon>Actinomycetes</taxon>
        <taxon>Micrococcales</taxon>
        <taxon>Microbacteriaceae</taxon>
        <taxon>Herbiconiux</taxon>
    </lineage>
</organism>
<dbReference type="Proteomes" id="UP001500929">
    <property type="component" value="Unassembled WGS sequence"/>
</dbReference>
<evidence type="ECO:0000256" key="1">
    <source>
        <dbReference type="ARBA" id="ARBA00023125"/>
    </source>
</evidence>
<dbReference type="InterPro" id="IPR013096">
    <property type="entry name" value="Cupin_2"/>
</dbReference>
<sequence length="195" mass="20831">MAAGAKRNSVPLDDRAVAMGARMRMLRVKRSMTLSELAAKAGLSHPFLSLVERGMARPSMTSFSSILTALESDPIEFLLDLTDSAPVDVPPGGLHIVRGQGAQLDHYGDASARRLAASPRLPLLVEYSGANVDEGSHLVHHGDEFLYAIEGALMLHLGGGEHLLQAGDSVVYDAQTPHSWRSADGAPFRVLTTHS</sequence>
<dbReference type="Pfam" id="PF07883">
    <property type="entry name" value="Cupin_2"/>
    <property type="match status" value="1"/>
</dbReference>
<feature type="domain" description="HTH cro/C1-type" evidence="2">
    <location>
        <begin position="23"/>
        <end position="77"/>
    </location>
</feature>
<reference evidence="3 4" key="1">
    <citation type="journal article" date="2019" name="Int. J. Syst. Evol. Microbiol.">
        <title>The Global Catalogue of Microorganisms (GCM) 10K type strain sequencing project: providing services to taxonomists for standard genome sequencing and annotation.</title>
        <authorList>
            <consortium name="The Broad Institute Genomics Platform"/>
            <consortium name="The Broad Institute Genome Sequencing Center for Infectious Disease"/>
            <person name="Wu L."/>
            <person name="Ma J."/>
        </authorList>
    </citation>
    <scope>NUCLEOTIDE SEQUENCE [LARGE SCALE GENOMIC DNA]</scope>
    <source>
        <strain evidence="3 4">JCM 16117</strain>
    </source>
</reference>
<dbReference type="PROSITE" id="PS50943">
    <property type="entry name" value="HTH_CROC1"/>
    <property type="match status" value="1"/>
</dbReference>
<proteinExistence type="predicted"/>
<dbReference type="SMART" id="SM00530">
    <property type="entry name" value="HTH_XRE"/>
    <property type="match status" value="1"/>
</dbReference>
<dbReference type="InterPro" id="IPR010982">
    <property type="entry name" value="Lambda_DNA-bd_dom_sf"/>
</dbReference>
<keyword evidence="1" id="KW-0238">DNA-binding</keyword>
<dbReference type="SUPFAM" id="SSF47413">
    <property type="entry name" value="lambda repressor-like DNA-binding domains"/>
    <property type="match status" value="1"/>
</dbReference>
<dbReference type="InterPro" id="IPR011051">
    <property type="entry name" value="RmlC_Cupin_sf"/>
</dbReference>
<protein>
    <submittedName>
        <fullName evidence="3">XRE family transcriptional regulator</fullName>
    </submittedName>
</protein>
<dbReference type="Gene3D" id="2.60.120.10">
    <property type="entry name" value="Jelly Rolls"/>
    <property type="match status" value="1"/>
</dbReference>
<keyword evidence="4" id="KW-1185">Reference proteome</keyword>
<dbReference type="InterPro" id="IPR014710">
    <property type="entry name" value="RmlC-like_jellyroll"/>
</dbReference>
<evidence type="ECO:0000313" key="3">
    <source>
        <dbReference type="EMBL" id="GAA2228763.1"/>
    </source>
</evidence>
<dbReference type="PANTHER" id="PTHR46797">
    <property type="entry name" value="HTH-TYPE TRANSCRIPTIONAL REGULATOR"/>
    <property type="match status" value="1"/>
</dbReference>
<dbReference type="Gene3D" id="1.10.260.40">
    <property type="entry name" value="lambda repressor-like DNA-binding domains"/>
    <property type="match status" value="1"/>
</dbReference>
<dbReference type="InterPro" id="IPR001387">
    <property type="entry name" value="Cro/C1-type_HTH"/>
</dbReference>
<gene>
    <name evidence="3" type="ORF">GCM10009851_11540</name>
</gene>
<name>A0ABN3DE51_9MICO</name>
<accession>A0ABN3DE51</accession>
<dbReference type="CDD" id="cd00093">
    <property type="entry name" value="HTH_XRE"/>
    <property type="match status" value="1"/>
</dbReference>
<dbReference type="EMBL" id="BAAAQY010000003">
    <property type="protein sequence ID" value="GAA2228763.1"/>
    <property type="molecule type" value="Genomic_DNA"/>
</dbReference>
<evidence type="ECO:0000259" key="2">
    <source>
        <dbReference type="PROSITE" id="PS50943"/>
    </source>
</evidence>
<dbReference type="InterPro" id="IPR050807">
    <property type="entry name" value="TransReg_Diox_bact_type"/>
</dbReference>
<dbReference type="CDD" id="cd02209">
    <property type="entry name" value="cupin_XRE_C"/>
    <property type="match status" value="1"/>
</dbReference>
<dbReference type="Pfam" id="PF01381">
    <property type="entry name" value="HTH_3"/>
    <property type="match status" value="1"/>
</dbReference>
<dbReference type="SUPFAM" id="SSF51182">
    <property type="entry name" value="RmlC-like cupins"/>
    <property type="match status" value="1"/>
</dbReference>